<dbReference type="AlphaFoldDB" id="A0A0E9V7X5"/>
<reference evidence="1" key="1">
    <citation type="submission" date="2014-11" db="EMBL/GenBank/DDBJ databases">
        <authorList>
            <person name="Amaro Gonzalez C."/>
        </authorList>
    </citation>
    <scope>NUCLEOTIDE SEQUENCE</scope>
</reference>
<evidence type="ECO:0000313" key="1">
    <source>
        <dbReference type="EMBL" id="JAH73303.1"/>
    </source>
</evidence>
<reference evidence="1" key="2">
    <citation type="journal article" date="2015" name="Fish Shellfish Immunol.">
        <title>Early steps in the European eel (Anguilla anguilla)-Vibrio vulnificus interaction in the gills: Role of the RtxA13 toxin.</title>
        <authorList>
            <person name="Callol A."/>
            <person name="Pajuelo D."/>
            <person name="Ebbesson L."/>
            <person name="Teles M."/>
            <person name="MacKenzie S."/>
            <person name="Amaro C."/>
        </authorList>
    </citation>
    <scope>NUCLEOTIDE SEQUENCE</scope>
</reference>
<proteinExistence type="predicted"/>
<sequence>MPSSFISNLLTCKKSQQIN</sequence>
<dbReference type="EMBL" id="GBXM01035274">
    <property type="protein sequence ID" value="JAH73303.1"/>
    <property type="molecule type" value="Transcribed_RNA"/>
</dbReference>
<accession>A0A0E9V7X5</accession>
<name>A0A0E9V7X5_ANGAN</name>
<protein>
    <submittedName>
        <fullName evidence="1">Uncharacterized protein</fullName>
    </submittedName>
</protein>
<organism evidence="1">
    <name type="scientific">Anguilla anguilla</name>
    <name type="common">European freshwater eel</name>
    <name type="synonym">Muraena anguilla</name>
    <dbReference type="NCBI Taxonomy" id="7936"/>
    <lineage>
        <taxon>Eukaryota</taxon>
        <taxon>Metazoa</taxon>
        <taxon>Chordata</taxon>
        <taxon>Craniata</taxon>
        <taxon>Vertebrata</taxon>
        <taxon>Euteleostomi</taxon>
        <taxon>Actinopterygii</taxon>
        <taxon>Neopterygii</taxon>
        <taxon>Teleostei</taxon>
        <taxon>Anguilliformes</taxon>
        <taxon>Anguillidae</taxon>
        <taxon>Anguilla</taxon>
    </lineage>
</organism>